<evidence type="ECO:0000313" key="1">
    <source>
        <dbReference type="EMBL" id="KYO43581.1"/>
    </source>
</evidence>
<dbReference type="PROSITE" id="PS51257">
    <property type="entry name" value="PROKAR_LIPOPROTEIN"/>
    <property type="match status" value="1"/>
</dbReference>
<sequence length="168" mass="18095">MTLKTIDDDAWNSQLSLGLQQQTGSYACSSLEKVHALGNGWVSAAVSWCCGRKEAESFSPEFVPSHSIFLIKGIFGSLLYSLAQRELLRGDLSLPLAAISLQRVGPAPEISEDHRLHGSLREQVLTILAFSAKGHLDLTLGTLEDFGAAMSKVQASLWSMLPQGVPNG</sequence>
<keyword evidence="2" id="KW-1185">Reference proteome</keyword>
<accession>A0A151P3D9</accession>
<organism evidence="1 2">
    <name type="scientific">Alligator mississippiensis</name>
    <name type="common">American alligator</name>
    <dbReference type="NCBI Taxonomy" id="8496"/>
    <lineage>
        <taxon>Eukaryota</taxon>
        <taxon>Metazoa</taxon>
        <taxon>Chordata</taxon>
        <taxon>Craniata</taxon>
        <taxon>Vertebrata</taxon>
        <taxon>Euteleostomi</taxon>
        <taxon>Archelosauria</taxon>
        <taxon>Archosauria</taxon>
        <taxon>Crocodylia</taxon>
        <taxon>Alligatoridae</taxon>
        <taxon>Alligatorinae</taxon>
        <taxon>Alligator</taxon>
    </lineage>
</organism>
<protein>
    <submittedName>
        <fullName evidence="1">Uncharacterized protein</fullName>
    </submittedName>
</protein>
<proteinExistence type="predicted"/>
<comment type="caution">
    <text evidence="1">The sequence shown here is derived from an EMBL/GenBank/DDBJ whole genome shotgun (WGS) entry which is preliminary data.</text>
</comment>
<gene>
    <name evidence="1" type="ORF">Y1Q_0013605</name>
</gene>
<dbReference type="Proteomes" id="UP000050525">
    <property type="component" value="Unassembled WGS sequence"/>
</dbReference>
<dbReference type="EMBL" id="AKHW03001146">
    <property type="protein sequence ID" value="KYO43581.1"/>
    <property type="molecule type" value="Genomic_DNA"/>
</dbReference>
<name>A0A151P3D9_ALLMI</name>
<reference evidence="1 2" key="1">
    <citation type="journal article" date="2012" name="Genome Biol.">
        <title>Sequencing three crocodilian genomes to illuminate the evolution of archosaurs and amniotes.</title>
        <authorList>
            <person name="St John J.A."/>
            <person name="Braun E.L."/>
            <person name="Isberg S.R."/>
            <person name="Miles L.G."/>
            <person name="Chong A.Y."/>
            <person name="Gongora J."/>
            <person name="Dalzell P."/>
            <person name="Moran C."/>
            <person name="Bed'hom B."/>
            <person name="Abzhanov A."/>
            <person name="Burgess S.C."/>
            <person name="Cooksey A.M."/>
            <person name="Castoe T.A."/>
            <person name="Crawford N.G."/>
            <person name="Densmore L.D."/>
            <person name="Drew J.C."/>
            <person name="Edwards S.V."/>
            <person name="Faircloth B.C."/>
            <person name="Fujita M.K."/>
            <person name="Greenwold M.J."/>
            <person name="Hoffmann F.G."/>
            <person name="Howard J.M."/>
            <person name="Iguchi T."/>
            <person name="Janes D.E."/>
            <person name="Khan S.Y."/>
            <person name="Kohno S."/>
            <person name="de Koning A.J."/>
            <person name="Lance S.L."/>
            <person name="McCarthy F.M."/>
            <person name="McCormack J.E."/>
            <person name="Merchant M.E."/>
            <person name="Peterson D.G."/>
            <person name="Pollock D.D."/>
            <person name="Pourmand N."/>
            <person name="Raney B.J."/>
            <person name="Roessler K.A."/>
            <person name="Sanford J.R."/>
            <person name="Sawyer R.H."/>
            <person name="Schmidt C.J."/>
            <person name="Triplett E.W."/>
            <person name="Tuberville T.D."/>
            <person name="Venegas-Anaya M."/>
            <person name="Howard J.T."/>
            <person name="Jarvis E.D."/>
            <person name="Guillette L.J.Jr."/>
            <person name="Glenn T.C."/>
            <person name="Green R.E."/>
            <person name="Ray D.A."/>
        </authorList>
    </citation>
    <scope>NUCLEOTIDE SEQUENCE [LARGE SCALE GENOMIC DNA]</scope>
    <source>
        <strain evidence="1">KSC_2009_1</strain>
    </source>
</reference>
<evidence type="ECO:0000313" key="2">
    <source>
        <dbReference type="Proteomes" id="UP000050525"/>
    </source>
</evidence>
<dbReference type="AlphaFoldDB" id="A0A151P3D9"/>